<evidence type="ECO:0000313" key="2">
    <source>
        <dbReference type="Proteomes" id="UP000001661"/>
    </source>
</evidence>
<accession>D9QTP5</accession>
<protein>
    <submittedName>
        <fullName evidence="1">Uncharacterized protein</fullName>
    </submittedName>
</protein>
<dbReference type="OrthoDB" id="2111017at2"/>
<dbReference type="EMBL" id="CP002105">
    <property type="protein sequence ID" value="ADL11809.1"/>
    <property type="molecule type" value="Genomic_DNA"/>
</dbReference>
<name>D9QTP5_ACEAZ</name>
<reference evidence="1 2" key="1">
    <citation type="journal article" date="2010" name="Stand. Genomic Sci.">
        <title>Complete genome sequence of Acetohalobium arabaticum type strain (Z-7288).</title>
        <authorList>
            <person name="Sikorski J."/>
            <person name="Lapidus A."/>
            <person name="Chertkov O."/>
            <person name="Lucas S."/>
            <person name="Copeland A."/>
            <person name="Glavina Del Rio T."/>
            <person name="Nolan M."/>
            <person name="Tice H."/>
            <person name="Cheng J.F."/>
            <person name="Han C."/>
            <person name="Brambilla E."/>
            <person name="Pitluck S."/>
            <person name="Liolios K."/>
            <person name="Ivanova N."/>
            <person name="Mavromatis K."/>
            <person name="Mikhailova N."/>
            <person name="Pati A."/>
            <person name="Bruce D."/>
            <person name="Detter C."/>
            <person name="Tapia R."/>
            <person name="Goodwin L."/>
            <person name="Chen A."/>
            <person name="Palaniappan K."/>
            <person name="Land M."/>
            <person name="Hauser L."/>
            <person name="Chang Y.J."/>
            <person name="Jeffries C.D."/>
            <person name="Rohde M."/>
            <person name="Goker M."/>
            <person name="Spring S."/>
            <person name="Woyke T."/>
            <person name="Bristow J."/>
            <person name="Eisen J.A."/>
            <person name="Markowitz V."/>
            <person name="Hugenholtz P."/>
            <person name="Kyrpides N.C."/>
            <person name="Klenk H.P."/>
        </authorList>
    </citation>
    <scope>NUCLEOTIDE SEQUENCE [LARGE SCALE GENOMIC DNA]</scope>
    <source>
        <strain evidence="2">ATCC 49924 / DSM 5501 / Z-7288</strain>
    </source>
</reference>
<gene>
    <name evidence="1" type="ordered locus">Acear_0259</name>
</gene>
<sequence>MEVYINEDQLEGVSGDIEEIISNVHSRLDREIVEQIYLNDMRVNEDLLLSSDFEFDEESILKFETKEVNQLIEETLSEIDMYLPKLKEGVINTAQLFRQEKLEKGRAKYESCLEGLEWYINVLQNILSLLDSEELTKQGEEILIEFNKRLRDVMKKMQIKDFDSAADLLEDEIVDYIGQFNELNDKLTNVK</sequence>
<dbReference type="AlphaFoldDB" id="D9QTP5"/>
<organism evidence="1 2">
    <name type="scientific">Acetohalobium arabaticum (strain ATCC 49924 / DSM 5501 / Z-7288)</name>
    <dbReference type="NCBI Taxonomy" id="574087"/>
    <lineage>
        <taxon>Bacteria</taxon>
        <taxon>Bacillati</taxon>
        <taxon>Bacillota</taxon>
        <taxon>Clostridia</taxon>
        <taxon>Halanaerobiales</taxon>
        <taxon>Halobacteroidaceae</taxon>
        <taxon>Acetohalobium</taxon>
    </lineage>
</organism>
<evidence type="ECO:0000313" key="1">
    <source>
        <dbReference type="EMBL" id="ADL11809.1"/>
    </source>
</evidence>
<dbReference type="HOGENOM" id="CLU_1407062_0_0_9"/>
<proteinExistence type="predicted"/>
<dbReference type="STRING" id="574087.Acear_0259"/>
<dbReference type="KEGG" id="aar:Acear_0259"/>
<keyword evidence="2" id="KW-1185">Reference proteome</keyword>
<dbReference type="Proteomes" id="UP000001661">
    <property type="component" value="Chromosome"/>
</dbReference>
<dbReference type="RefSeq" id="WP_013277255.1">
    <property type="nucleotide sequence ID" value="NC_014378.1"/>
</dbReference>